<dbReference type="EMBL" id="JABSTR010000009">
    <property type="protein sequence ID" value="KAH9378603.1"/>
    <property type="molecule type" value="Genomic_DNA"/>
</dbReference>
<keyword evidence="3" id="KW-1185">Reference proteome</keyword>
<comment type="caution">
    <text evidence="2">The sequence shown here is derived from an EMBL/GenBank/DDBJ whole genome shotgun (WGS) entry which is preliminary data.</text>
</comment>
<dbReference type="OrthoDB" id="6515769at2759"/>
<name>A0A9J6GTS4_HAELO</name>
<feature type="region of interest" description="Disordered" evidence="1">
    <location>
        <begin position="144"/>
        <end position="198"/>
    </location>
</feature>
<dbReference type="VEuPathDB" id="VectorBase:HLOH_056271"/>
<gene>
    <name evidence="2" type="ORF">HPB48_000026</name>
</gene>
<proteinExistence type="predicted"/>
<sequence length="198" mass="21946">MSVAISVVNIFVCSGDEFAVVIFPEEDCSLGIVHESWLNEDHDKTLWPNEKNPNKRRRLTVQGAAPTEAWIEVKCIVKAWAAFMERILCTLNAIKLTQQAHSEFFAILMKQATDDCVDEGSLPALPFMTTADLLEYEEELESNAKAKLRMVEPSKKHGEDDDDEDSNESDNNNSSGSYSKDCGAPSSTSPSLPPLPHD</sequence>
<dbReference type="AlphaFoldDB" id="A0A9J6GTS4"/>
<dbReference type="Proteomes" id="UP000821853">
    <property type="component" value="Unassembled WGS sequence"/>
</dbReference>
<protein>
    <submittedName>
        <fullName evidence="2">Uncharacterized protein</fullName>
    </submittedName>
</protein>
<feature type="compositionally biased region" description="Basic and acidic residues" evidence="1">
    <location>
        <begin position="149"/>
        <end position="159"/>
    </location>
</feature>
<accession>A0A9J6GTS4</accession>
<evidence type="ECO:0000313" key="3">
    <source>
        <dbReference type="Proteomes" id="UP000821853"/>
    </source>
</evidence>
<organism evidence="2 3">
    <name type="scientific">Haemaphysalis longicornis</name>
    <name type="common">Bush tick</name>
    <dbReference type="NCBI Taxonomy" id="44386"/>
    <lineage>
        <taxon>Eukaryota</taxon>
        <taxon>Metazoa</taxon>
        <taxon>Ecdysozoa</taxon>
        <taxon>Arthropoda</taxon>
        <taxon>Chelicerata</taxon>
        <taxon>Arachnida</taxon>
        <taxon>Acari</taxon>
        <taxon>Parasitiformes</taxon>
        <taxon>Ixodida</taxon>
        <taxon>Ixodoidea</taxon>
        <taxon>Ixodidae</taxon>
        <taxon>Haemaphysalinae</taxon>
        <taxon>Haemaphysalis</taxon>
    </lineage>
</organism>
<evidence type="ECO:0000313" key="2">
    <source>
        <dbReference type="EMBL" id="KAH9378603.1"/>
    </source>
</evidence>
<reference evidence="2 3" key="1">
    <citation type="journal article" date="2020" name="Cell">
        <title>Large-Scale Comparative Analyses of Tick Genomes Elucidate Their Genetic Diversity and Vector Capacities.</title>
        <authorList>
            <consortium name="Tick Genome and Microbiome Consortium (TIGMIC)"/>
            <person name="Jia N."/>
            <person name="Wang J."/>
            <person name="Shi W."/>
            <person name="Du L."/>
            <person name="Sun Y."/>
            <person name="Zhan W."/>
            <person name="Jiang J.F."/>
            <person name="Wang Q."/>
            <person name="Zhang B."/>
            <person name="Ji P."/>
            <person name="Bell-Sakyi L."/>
            <person name="Cui X.M."/>
            <person name="Yuan T.T."/>
            <person name="Jiang B.G."/>
            <person name="Yang W.F."/>
            <person name="Lam T.T."/>
            <person name="Chang Q.C."/>
            <person name="Ding S.J."/>
            <person name="Wang X.J."/>
            <person name="Zhu J.G."/>
            <person name="Ruan X.D."/>
            <person name="Zhao L."/>
            <person name="Wei J.T."/>
            <person name="Ye R.Z."/>
            <person name="Que T.C."/>
            <person name="Du C.H."/>
            <person name="Zhou Y.H."/>
            <person name="Cheng J.X."/>
            <person name="Dai P.F."/>
            <person name="Guo W.B."/>
            <person name="Han X.H."/>
            <person name="Huang E.J."/>
            <person name="Li L.F."/>
            <person name="Wei W."/>
            <person name="Gao Y.C."/>
            <person name="Liu J.Z."/>
            <person name="Shao H.Z."/>
            <person name="Wang X."/>
            <person name="Wang C.C."/>
            <person name="Yang T.C."/>
            <person name="Huo Q.B."/>
            <person name="Li W."/>
            <person name="Chen H.Y."/>
            <person name="Chen S.E."/>
            <person name="Zhou L.G."/>
            <person name="Ni X.B."/>
            <person name="Tian J.H."/>
            <person name="Sheng Y."/>
            <person name="Liu T."/>
            <person name="Pan Y.S."/>
            <person name="Xia L.Y."/>
            <person name="Li J."/>
            <person name="Zhao F."/>
            <person name="Cao W.C."/>
        </authorList>
    </citation>
    <scope>NUCLEOTIDE SEQUENCE [LARGE SCALE GENOMIC DNA]</scope>
    <source>
        <strain evidence="2">HaeL-2018</strain>
    </source>
</reference>
<evidence type="ECO:0000256" key="1">
    <source>
        <dbReference type="SAM" id="MobiDB-lite"/>
    </source>
</evidence>